<dbReference type="PANTHER" id="PTHR30336">
    <property type="entry name" value="INNER MEMBRANE PROTEIN, PROBABLE PERMEASE"/>
    <property type="match status" value="1"/>
</dbReference>
<dbReference type="RefSeq" id="WP_103969677.1">
    <property type="nucleotide sequence ID" value="NZ_FNVC01000017.1"/>
</dbReference>
<dbReference type="PANTHER" id="PTHR30336:SF20">
    <property type="entry name" value="DUF218 DOMAIN-CONTAINING PROTEIN"/>
    <property type="match status" value="1"/>
</dbReference>
<evidence type="ECO:0000313" key="2">
    <source>
        <dbReference type="EMBL" id="MCE8052439.1"/>
    </source>
</evidence>
<dbReference type="InterPro" id="IPR051599">
    <property type="entry name" value="Cell_Envelope_Assoc"/>
</dbReference>
<evidence type="ECO:0000259" key="1">
    <source>
        <dbReference type="Pfam" id="PF02698"/>
    </source>
</evidence>
<dbReference type="GO" id="GO:0005886">
    <property type="term" value="C:plasma membrane"/>
    <property type="evidence" value="ECO:0007669"/>
    <property type="project" value="TreeGrafter"/>
</dbReference>
<comment type="caution">
    <text evidence="2">The sequence shown here is derived from an EMBL/GenBank/DDBJ whole genome shotgun (WGS) entry which is preliminary data.</text>
</comment>
<accession>A0AAW4YW13</accession>
<dbReference type="CDD" id="cd06259">
    <property type="entry name" value="YdcF-like"/>
    <property type="match status" value="1"/>
</dbReference>
<organism evidence="2 3">
    <name type="scientific">Billgrantia desiderata</name>
    <dbReference type="NCBI Taxonomy" id="52021"/>
    <lineage>
        <taxon>Bacteria</taxon>
        <taxon>Pseudomonadati</taxon>
        <taxon>Pseudomonadota</taxon>
        <taxon>Gammaproteobacteria</taxon>
        <taxon>Oceanospirillales</taxon>
        <taxon>Halomonadaceae</taxon>
        <taxon>Billgrantia</taxon>
    </lineage>
</organism>
<dbReference type="InterPro" id="IPR003848">
    <property type="entry name" value="DUF218"/>
</dbReference>
<proteinExistence type="predicted"/>
<reference evidence="2" key="2">
    <citation type="journal article" date="2021" name="Front. Microbiol.">
        <title>Aerobic Denitrification and Heterotrophic Sulfur Oxidation in the Genus Halomonas Revealed by Six Novel Species Characterizations and Genome-Based Analysis.</title>
        <authorList>
            <person name="Wang L."/>
            <person name="Shao Z."/>
        </authorList>
    </citation>
    <scope>NUCLEOTIDE SEQUENCE</scope>
    <source>
        <strain evidence="2">MCCC 1A05776</strain>
    </source>
</reference>
<evidence type="ECO:0000313" key="3">
    <source>
        <dbReference type="Proteomes" id="UP001320178"/>
    </source>
</evidence>
<protein>
    <submittedName>
        <fullName evidence="2">DUF218 domain-containing protein</fullName>
    </submittedName>
</protein>
<sequence>MQALLWKTFKFLLMTLGAVLLLAALLFVSANLWVLGKTYSRIEHELPLCGPERVGIVFGTSSWTRSGVRNPHFDARMNAASRLLRLGRVEHLLLSGDNRTRQYNEPISMWRDLRRQYVRDEDMTLDYAGFSTFDTLARARDVFGVEQALLVTQSWHLPRALFIADALGLEVRGCSAPSRPVTGLWRLQAREWMARAATVGDLYVWGREPYFLGPLEPLQIVPPTWRQLLDLEPDLDFDFE</sequence>
<dbReference type="Proteomes" id="UP001320178">
    <property type="component" value="Unassembled WGS sequence"/>
</dbReference>
<dbReference type="AlphaFoldDB" id="A0AAW4YW13"/>
<name>A0AAW4YW13_9GAMM</name>
<reference evidence="2" key="1">
    <citation type="submission" date="2020-05" db="EMBL/GenBank/DDBJ databases">
        <authorList>
            <person name="Wang L."/>
            <person name="Shao Z."/>
        </authorList>
    </citation>
    <scope>NUCLEOTIDE SEQUENCE</scope>
    <source>
        <strain evidence="2">MCCC 1A05776</strain>
    </source>
</reference>
<gene>
    <name evidence="2" type="ORF">HOP61_14155</name>
</gene>
<feature type="domain" description="DUF218" evidence="1">
    <location>
        <begin position="56"/>
        <end position="191"/>
    </location>
</feature>
<dbReference type="Pfam" id="PF02698">
    <property type="entry name" value="DUF218"/>
    <property type="match status" value="1"/>
</dbReference>
<dbReference type="EMBL" id="JABFTS010000005">
    <property type="protein sequence ID" value="MCE8052439.1"/>
    <property type="molecule type" value="Genomic_DNA"/>
</dbReference>